<accession>A0A448Z248</accession>
<dbReference type="PROSITE" id="PS51257">
    <property type="entry name" value="PROKAR_LIPOPROTEIN"/>
    <property type="match status" value="1"/>
</dbReference>
<gene>
    <name evidence="6" type="ORF">PSNMU_V1.4_AUG-EV-PASAV3_0028600</name>
</gene>
<feature type="disulfide bond" evidence="1">
    <location>
        <begin position="92"/>
        <end position="101"/>
    </location>
</feature>
<evidence type="ECO:0000256" key="2">
    <source>
        <dbReference type="SAM" id="MobiDB-lite"/>
    </source>
</evidence>
<keyword evidence="4" id="KW-0732">Signal</keyword>
<feature type="signal peptide" evidence="4">
    <location>
        <begin position="1"/>
        <end position="28"/>
    </location>
</feature>
<evidence type="ECO:0000256" key="4">
    <source>
        <dbReference type="SAM" id="SignalP"/>
    </source>
</evidence>
<keyword evidence="3" id="KW-0472">Membrane</keyword>
<feature type="compositionally biased region" description="Acidic residues" evidence="2">
    <location>
        <begin position="393"/>
        <end position="404"/>
    </location>
</feature>
<evidence type="ECO:0000256" key="3">
    <source>
        <dbReference type="SAM" id="Phobius"/>
    </source>
</evidence>
<keyword evidence="3" id="KW-0812">Transmembrane</keyword>
<reference evidence="6 7" key="1">
    <citation type="submission" date="2019-01" db="EMBL/GenBank/DDBJ databases">
        <authorList>
            <person name="Ferrante I. M."/>
        </authorList>
    </citation>
    <scope>NUCLEOTIDE SEQUENCE [LARGE SCALE GENOMIC DNA]</scope>
    <source>
        <strain evidence="6 7">B856</strain>
    </source>
</reference>
<evidence type="ECO:0000259" key="5">
    <source>
        <dbReference type="PROSITE" id="PS50026"/>
    </source>
</evidence>
<evidence type="ECO:0000313" key="7">
    <source>
        <dbReference type="Proteomes" id="UP000291116"/>
    </source>
</evidence>
<feature type="region of interest" description="Disordered" evidence="2">
    <location>
        <begin position="322"/>
        <end position="351"/>
    </location>
</feature>
<dbReference type="EMBL" id="CAACVS010000078">
    <property type="protein sequence ID" value="VEU36108.1"/>
    <property type="molecule type" value="Genomic_DNA"/>
</dbReference>
<feature type="region of interest" description="Disordered" evidence="2">
    <location>
        <begin position="236"/>
        <end position="258"/>
    </location>
</feature>
<dbReference type="Proteomes" id="UP000291116">
    <property type="component" value="Unassembled WGS sequence"/>
</dbReference>
<feature type="compositionally biased region" description="Low complexity" evidence="2">
    <location>
        <begin position="240"/>
        <end position="258"/>
    </location>
</feature>
<comment type="caution">
    <text evidence="1">Lacks conserved residue(s) required for the propagation of feature annotation.</text>
</comment>
<dbReference type="PROSITE" id="PS01186">
    <property type="entry name" value="EGF_2"/>
    <property type="match status" value="1"/>
</dbReference>
<evidence type="ECO:0000313" key="6">
    <source>
        <dbReference type="EMBL" id="VEU36108.1"/>
    </source>
</evidence>
<protein>
    <recommendedName>
        <fullName evidence="5">EGF-like domain-containing protein</fullName>
    </recommendedName>
</protein>
<name>A0A448Z248_9STRA</name>
<keyword evidence="7" id="KW-1185">Reference proteome</keyword>
<dbReference type="OrthoDB" id="47399at2759"/>
<feature type="region of interest" description="Disordered" evidence="2">
    <location>
        <begin position="385"/>
        <end position="404"/>
    </location>
</feature>
<keyword evidence="3" id="KW-1133">Transmembrane helix</keyword>
<dbReference type="SMART" id="SM00181">
    <property type="entry name" value="EGF"/>
    <property type="match status" value="2"/>
</dbReference>
<dbReference type="PROSITE" id="PS50026">
    <property type="entry name" value="EGF_3"/>
    <property type="match status" value="1"/>
</dbReference>
<dbReference type="Gene3D" id="2.10.25.10">
    <property type="entry name" value="Laminin"/>
    <property type="match status" value="2"/>
</dbReference>
<feature type="disulfide bond" evidence="1">
    <location>
        <begin position="57"/>
        <end position="67"/>
    </location>
</feature>
<dbReference type="AlphaFoldDB" id="A0A448Z248"/>
<feature type="transmembrane region" description="Helical" evidence="3">
    <location>
        <begin position="274"/>
        <end position="297"/>
    </location>
</feature>
<keyword evidence="1" id="KW-0245">EGF-like domain</keyword>
<keyword evidence="1" id="KW-1015">Disulfide bond</keyword>
<proteinExistence type="predicted"/>
<dbReference type="InterPro" id="IPR000742">
    <property type="entry name" value="EGF"/>
</dbReference>
<sequence>MFSFCERQRPRRLRILAASFSVVACAKATPPTGDAPASVSTGDFLFEEVPHSEFSDCELGCANGGYCRFVHGTEEDLARAAMSGALVESCRCPEGFTGKTCQFLAGADVPPERRCQGDETNAETQASFHGCDCAFADAVSDFAGAMCRSPVTEYCGGGFGVQSRASVSFCTNGGRCRKDVIEATFLPKDPEGGRSSDGTPGCLCPRNFYGPHCEFLRMDPSDGNLVFAEVEVAPDDDTRLSGGTDPSSTSPSASSLRSTVDYETATKSRGAATLVFLLAPVTIGLLALSVCVSRTFLARHPGAAHRTGMLQRARLFLRRSNGSKDHKTGALSSSLSSKPWDGRSDTSSDCSDNGYRHCCSYADDENKVFDQVNFNEEDELGIASMASRLDLGPIDEDTERPDAF</sequence>
<dbReference type="PROSITE" id="PS00022">
    <property type="entry name" value="EGF_1"/>
    <property type="match status" value="1"/>
</dbReference>
<feature type="chain" id="PRO_5019337968" description="EGF-like domain-containing protein" evidence="4">
    <location>
        <begin position="29"/>
        <end position="404"/>
    </location>
</feature>
<feature type="domain" description="EGF-like" evidence="5">
    <location>
        <begin position="53"/>
        <end position="102"/>
    </location>
</feature>
<organism evidence="6 7">
    <name type="scientific">Pseudo-nitzschia multistriata</name>
    <dbReference type="NCBI Taxonomy" id="183589"/>
    <lineage>
        <taxon>Eukaryota</taxon>
        <taxon>Sar</taxon>
        <taxon>Stramenopiles</taxon>
        <taxon>Ochrophyta</taxon>
        <taxon>Bacillariophyta</taxon>
        <taxon>Bacillariophyceae</taxon>
        <taxon>Bacillariophycidae</taxon>
        <taxon>Bacillariales</taxon>
        <taxon>Bacillariaceae</taxon>
        <taxon>Pseudo-nitzschia</taxon>
    </lineage>
</organism>
<evidence type="ECO:0000256" key="1">
    <source>
        <dbReference type="PROSITE-ProRule" id="PRU00076"/>
    </source>
</evidence>